<dbReference type="GO" id="GO:0005615">
    <property type="term" value="C:extracellular space"/>
    <property type="evidence" value="ECO:0007669"/>
    <property type="project" value="TreeGrafter"/>
</dbReference>
<dbReference type="Proteomes" id="UP000316079">
    <property type="component" value="Unassembled WGS sequence"/>
</dbReference>
<proteinExistence type="inferred from homology"/>
<name>A0A553NWR2_9TELE</name>
<feature type="domain" description="Tsg N-terminal" evidence="9">
    <location>
        <begin position="25"/>
        <end position="81"/>
    </location>
</feature>
<dbReference type="GO" id="GO:0030510">
    <property type="term" value="P:regulation of BMP signaling pathway"/>
    <property type="evidence" value="ECO:0007669"/>
    <property type="project" value="TreeGrafter"/>
</dbReference>
<dbReference type="InterPro" id="IPR057726">
    <property type="entry name" value="Tsg_C"/>
</dbReference>
<reference evidence="10 11" key="1">
    <citation type="journal article" date="2019" name="Sci. Data">
        <title>Hybrid genome assembly and annotation of Danionella translucida.</title>
        <authorList>
            <person name="Kadobianskyi M."/>
            <person name="Schulze L."/>
            <person name="Schuelke M."/>
            <person name="Judkewitz B."/>
        </authorList>
    </citation>
    <scope>NUCLEOTIDE SEQUENCE [LARGE SCALE GENOMIC DNA]</scope>
    <source>
        <strain evidence="10 11">Bolton</strain>
    </source>
</reference>
<evidence type="ECO:0000259" key="8">
    <source>
        <dbReference type="Pfam" id="PF04668"/>
    </source>
</evidence>
<dbReference type="OrthoDB" id="10037323at2759"/>
<comment type="subcellular location">
    <subcellularLocation>
        <location evidence="1">Secreted</location>
    </subcellularLocation>
</comment>
<dbReference type="Pfam" id="PF23782">
    <property type="entry name" value="Tsg_N"/>
    <property type="match status" value="1"/>
</dbReference>
<evidence type="ECO:0000313" key="10">
    <source>
        <dbReference type="EMBL" id="TRY69872.1"/>
    </source>
</evidence>
<evidence type="ECO:0000259" key="9">
    <source>
        <dbReference type="Pfam" id="PF23782"/>
    </source>
</evidence>
<comment type="similarity">
    <text evidence="2">Belongs to the twisted gastrulation protein family.</text>
</comment>
<evidence type="ECO:0000256" key="4">
    <source>
        <dbReference type="ARBA" id="ARBA00022525"/>
    </source>
</evidence>
<feature type="domain" description="Tsg C-terminal" evidence="8">
    <location>
        <begin position="88"/>
        <end position="245"/>
    </location>
</feature>
<protein>
    <recommendedName>
        <fullName evidence="12">Twisted gastrulation protein homolog 1</fullName>
    </recommendedName>
</protein>
<keyword evidence="4" id="KW-0964">Secreted</keyword>
<evidence type="ECO:0000313" key="11">
    <source>
        <dbReference type="Proteomes" id="UP000316079"/>
    </source>
</evidence>
<comment type="caution">
    <text evidence="10">The sequence shown here is derived from an EMBL/GenBank/DDBJ whole genome shotgun (WGS) entry which is preliminary data.</text>
</comment>
<evidence type="ECO:0000256" key="6">
    <source>
        <dbReference type="ARBA" id="ARBA00023180"/>
    </source>
</evidence>
<feature type="chain" id="PRO_5021879400" description="Twisted gastrulation protein homolog 1" evidence="7">
    <location>
        <begin position="26"/>
        <end position="247"/>
    </location>
</feature>
<evidence type="ECO:0000256" key="3">
    <source>
        <dbReference type="ARBA" id="ARBA00022473"/>
    </source>
</evidence>
<keyword evidence="6" id="KW-0325">Glycoprotein</keyword>
<evidence type="ECO:0000256" key="2">
    <source>
        <dbReference type="ARBA" id="ARBA00010047"/>
    </source>
</evidence>
<evidence type="ECO:0000256" key="5">
    <source>
        <dbReference type="ARBA" id="ARBA00022729"/>
    </source>
</evidence>
<keyword evidence="11" id="KW-1185">Reference proteome</keyword>
<dbReference type="STRING" id="623744.A0A553NWR2"/>
<evidence type="ECO:0008006" key="12">
    <source>
        <dbReference type="Google" id="ProtNLM"/>
    </source>
</evidence>
<dbReference type="AlphaFoldDB" id="A0A553NWR2"/>
<keyword evidence="5 7" id="KW-0732">Signal</keyword>
<gene>
    <name evidence="10" type="ORF">DNTS_015337</name>
</gene>
<sequence>MHPSSSSSSLFSSVFLLSSLSLALACNKALCASDVSKCLIQELCQCRPADGNCSCCKECMLCLGSLWEECCDCVGMCNPRSGNESPATAMSTVEELLRPIPSLFRALTEGEPPMSMVVMSFPVSEELSFRHSMLAYTHPSEGVLGSPEGVVGSPDGSEEVEDSHSHMLHNDSLSLAGNSIHSSFDTQDKMCTVVYFDECLSIRQCKFYCESMGGSKYRWFHNACCQCIGPECLDYGSKAVQCVNCLI</sequence>
<organism evidence="10 11">
    <name type="scientific">Danionella cerebrum</name>
    <dbReference type="NCBI Taxonomy" id="2873325"/>
    <lineage>
        <taxon>Eukaryota</taxon>
        <taxon>Metazoa</taxon>
        <taxon>Chordata</taxon>
        <taxon>Craniata</taxon>
        <taxon>Vertebrata</taxon>
        <taxon>Euteleostomi</taxon>
        <taxon>Actinopterygii</taxon>
        <taxon>Neopterygii</taxon>
        <taxon>Teleostei</taxon>
        <taxon>Ostariophysi</taxon>
        <taxon>Cypriniformes</taxon>
        <taxon>Danionidae</taxon>
        <taxon>Danioninae</taxon>
        <taxon>Danionella</taxon>
    </lineage>
</organism>
<dbReference type="InterPro" id="IPR057635">
    <property type="entry name" value="Tsg_N"/>
</dbReference>
<evidence type="ECO:0000256" key="7">
    <source>
        <dbReference type="SAM" id="SignalP"/>
    </source>
</evidence>
<dbReference type="EMBL" id="SRMA01026774">
    <property type="protein sequence ID" value="TRY69872.1"/>
    <property type="molecule type" value="Genomic_DNA"/>
</dbReference>
<dbReference type="InterPro" id="IPR006761">
    <property type="entry name" value="Tsg"/>
</dbReference>
<dbReference type="Pfam" id="PF04668">
    <property type="entry name" value="Tsg"/>
    <property type="match status" value="1"/>
</dbReference>
<keyword evidence="3" id="KW-0217">Developmental protein</keyword>
<accession>A0A553NWR2</accession>
<feature type="signal peptide" evidence="7">
    <location>
        <begin position="1"/>
        <end position="25"/>
    </location>
</feature>
<evidence type="ECO:0000256" key="1">
    <source>
        <dbReference type="ARBA" id="ARBA00004613"/>
    </source>
</evidence>
<dbReference type="PANTHER" id="PTHR12312">
    <property type="entry name" value="TWISTED GASTRULATION PROTEIN HOMOLOG 1-A-RELATED"/>
    <property type="match status" value="1"/>
</dbReference>
<dbReference type="PANTHER" id="PTHR12312:SF16">
    <property type="entry name" value="TWISTED GASTRULATION PROTEIN HOMOLOG 1-A-RELATED"/>
    <property type="match status" value="1"/>
</dbReference>